<dbReference type="KEGG" id="hmu:Hmuk_0483"/>
<keyword evidence="2" id="KW-1185">Reference proteome</keyword>
<accession>C7NYF6</accession>
<organism evidence="1 2">
    <name type="scientific">Halomicrobium mukohataei (strain ATCC 700874 / DSM 12286 / JCM 9738 / NCIMB 13541)</name>
    <name type="common">Haloarcula mukohataei</name>
    <dbReference type="NCBI Taxonomy" id="485914"/>
    <lineage>
        <taxon>Archaea</taxon>
        <taxon>Methanobacteriati</taxon>
        <taxon>Methanobacteriota</taxon>
        <taxon>Stenosarchaea group</taxon>
        <taxon>Halobacteria</taxon>
        <taxon>Halobacteriales</taxon>
        <taxon>Haloarculaceae</taxon>
        <taxon>Halomicrobium</taxon>
    </lineage>
</organism>
<dbReference type="EMBL" id="CP001688">
    <property type="protein sequence ID" value="ACV46617.1"/>
    <property type="molecule type" value="Genomic_DNA"/>
</dbReference>
<reference evidence="1 2" key="1">
    <citation type="journal article" date="2009" name="Stand. Genomic Sci.">
        <title>Complete genome sequence of Halomicrobium mukohataei type strain (arg-2).</title>
        <authorList>
            <person name="Tindall B.J."/>
            <person name="Schneider S."/>
            <person name="Lapidus A."/>
            <person name="Copeland A."/>
            <person name="Glavina Del Rio T."/>
            <person name="Nolan M."/>
            <person name="Lucas S."/>
            <person name="Chen F."/>
            <person name="Tice H."/>
            <person name="Cheng J.F."/>
            <person name="Saunders E."/>
            <person name="Bruce D."/>
            <person name="Goodwin L."/>
            <person name="Pitluck S."/>
            <person name="Mikhailova N."/>
            <person name="Pati A."/>
            <person name="Ivanova N."/>
            <person name="Mavrommatis K."/>
            <person name="Chen A."/>
            <person name="Palaniappan K."/>
            <person name="Chain P."/>
            <person name="Land M."/>
            <person name="Hauser L."/>
            <person name="Chang Y.J."/>
            <person name="Jeffries C.D."/>
            <person name="Brettin T."/>
            <person name="Han C."/>
            <person name="Rohde M."/>
            <person name="Goker M."/>
            <person name="Bristow J."/>
            <person name="Eisen J.A."/>
            <person name="Markowitz V."/>
            <person name="Hugenholtz P."/>
            <person name="Klenk H.P."/>
            <person name="Kyrpides N.C."/>
            <person name="Detter J.C."/>
        </authorList>
    </citation>
    <scope>NUCLEOTIDE SEQUENCE [LARGE SCALE GENOMIC DNA]</scope>
    <source>
        <strain evidence="2">ATCC 700874 / DSM 12286 / JCM 9738 / NCIMB 13541</strain>
    </source>
</reference>
<dbReference type="RefSeq" id="WP_012808010.1">
    <property type="nucleotide sequence ID" value="NC_013202.1"/>
</dbReference>
<dbReference type="AlphaFoldDB" id="C7NYF6"/>
<gene>
    <name evidence="1" type="ordered locus">Hmuk_0483</name>
</gene>
<dbReference type="eggNOG" id="arCOG09039">
    <property type="taxonomic scope" value="Archaea"/>
</dbReference>
<dbReference type="GeneID" id="54763476"/>
<dbReference type="STRING" id="485914.Hmuk_0483"/>
<sequence length="47" mass="5255">MTRTQITLYGDDSDRFDAMQEAMAENQPGSKPGNAEAVRRLMDMASF</sequence>
<dbReference type="HOGENOM" id="CLU_3178480_0_0_2"/>
<name>C7NYF6_HALMD</name>
<evidence type="ECO:0000313" key="2">
    <source>
        <dbReference type="Proteomes" id="UP000001746"/>
    </source>
</evidence>
<dbReference type="Proteomes" id="UP000001746">
    <property type="component" value="Chromosome"/>
</dbReference>
<evidence type="ECO:0000313" key="1">
    <source>
        <dbReference type="EMBL" id="ACV46617.1"/>
    </source>
</evidence>
<proteinExistence type="predicted"/>
<protein>
    <submittedName>
        <fullName evidence="1">Uncharacterized protein</fullName>
    </submittedName>
</protein>
<dbReference type="OrthoDB" id="236238at2157"/>